<comment type="caution">
    <text evidence="3">The sequence shown here is derived from an EMBL/GenBank/DDBJ whole genome shotgun (WGS) entry which is preliminary data.</text>
</comment>
<dbReference type="AlphaFoldDB" id="A0AA38ML44"/>
<evidence type="ECO:0000256" key="2">
    <source>
        <dbReference type="SAM" id="SignalP"/>
    </source>
</evidence>
<feature type="compositionally biased region" description="Basic and acidic residues" evidence="1">
    <location>
        <begin position="22"/>
        <end position="42"/>
    </location>
</feature>
<accession>A0AA38ML44</accession>
<gene>
    <name evidence="3" type="ORF">Zmor_011549</name>
</gene>
<protein>
    <submittedName>
        <fullName evidence="3">Uncharacterized protein</fullName>
    </submittedName>
</protein>
<evidence type="ECO:0000313" key="4">
    <source>
        <dbReference type="Proteomes" id="UP001168821"/>
    </source>
</evidence>
<feature type="chain" id="PRO_5041401768" evidence="2">
    <location>
        <begin position="18"/>
        <end position="99"/>
    </location>
</feature>
<sequence>MGIIFMLPFLFIFLIKTEKLREDDSPRKEPAKRLKMEEREQVKQGQEPLMEMMNQLMEEMKQLREENRGIKKELQTINGILEREREEWQEKEKLRRKNQ</sequence>
<organism evidence="3 4">
    <name type="scientific">Zophobas morio</name>
    <dbReference type="NCBI Taxonomy" id="2755281"/>
    <lineage>
        <taxon>Eukaryota</taxon>
        <taxon>Metazoa</taxon>
        <taxon>Ecdysozoa</taxon>
        <taxon>Arthropoda</taxon>
        <taxon>Hexapoda</taxon>
        <taxon>Insecta</taxon>
        <taxon>Pterygota</taxon>
        <taxon>Neoptera</taxon>
        <taxon>Endopterygota</taxon>
        <taxon>Coleoptera</taxon>
        <taxon>Polyphaga</taxon>
        <taxon>Cucujiformia</taxon>
        <taxon>Tenebrionidae</taxon>
        <taxon>Zophobas</taxon>
    </lineage>
</organism>
<dbReference type="EMBL" id="JALNTZ010000003">
    <property type="protein sequence ID" value="KAJ3659887.1"/>
    <property type="molecule type" value="Genomic_DNA"/>
</dbReference>
<keyword evidence="4" id="KW-1185">Reference proteome</keyword>
<reference evidence="3" key="1">
    <citation type="journal article" date="2023" name="G3 (Bethesda)">
        <title>Whole genome assemblies of Zophobas morio and Tenebrio molitor.</title>
        <authorList>
            <person name="Kaur S."/>
            <person name="Stinson S.A."/>
            <person name="diCenzo G.C."/>
        </authorList>
    </citation>
    <scope>NUCLEOTIDE SEQUENCE</scope>
    <source>
        <strain evidence="3">QUZm001</strain>
    </source>
</reference>
<keyword evidence="2" id="KW-0732">Signal</keyword>
<evidence type="ECO:0000256" key="1">
    <source>
        <dbReference type="SAM" id="MobiDB-lite"/>
    </source>
</evidence>
<proteinExistence type="predicted"/>
<dbReference type="Proteomes" id="UP001168821">
    <property type="component" value="Unassembled WGS sequence"/>
</dbReference>
<feature type="signal peptide" evidence="2">
    <location>
        <begin position="1"/>
        <end position="17"/>
    </location>
</feature>
<name>A0AA38ML44_9CUCU</name>
<evidence type="ECO:0000313" key="3">
    <source>
        <dbReference type="EMBL" id="KAJ3659887.1"/>
    </source>
</evidence>
<feature type="region of interest" description="Disordered" evidence="1">
    <location>
        <begin position="22"/>
        <end position="47"/>
    </location>
</feature>